<protein>
    <submittedName>
        <fullName evidence="2">Uncharacterized protein</fullName>
    </submittedName>
</protein>
<keyword evidence="1" id="KW-1133">Transmembrane helix</keyword>
<accession>A0A381NJH6</accession>
<name>A0A381NJH6_9ZZZZ</name>
<evidence type="ECO:0000313" key="2">
    <source>
        <dbReference type="EMBL" id="SUZ53673.1"/>
    </source>
</evidence>
<proteinExistence type="predicted"/>
<keyword evidence="1" id="KW-0812">Transmembrane</keyword>
<feature type="non-terminal residue" evidence="2">
    <location>
        <position position="1"/>
    </location>
</feature>
<dbReference type="EMBL" id="UINC01000343">
    <property type="protein sequence ID" value="SUZ53673.1"/>
    <property type="molecule type" value="Genomic_DNA"/>
</dbReference>
<keyword evidence="1" id="KW-0472">Membrane</keyword>
<feature type="transmembrane region" description="Helical" evidence="1">
    <location>
        <begin position="50"/>
        <end position="70"/>
    </location>
</feature>
<reference evidence="2" key="1">
    <citation type="submission" date="2018-05" db="EMBL/GenBank/DDBJ databases">
        <authorList>
            <person name="Lanie J.A."/>
            <person name="Ng W.-L."/>
            <person name="Kazmierczak K.M."/>
            <person name="Andrzejewski T.M."/>
            <person name="Davidsen T.M."/>
            <person name="Wayne K.J."/>
            <person name="Tettelin H."/>
            <person name="Glass J.I."/>
            <person name="Rusch D."/>
            <person name="Podicherti R."/>
            <person name="Tsui H.-C.T."/>
            <person name="Winkler M.E."/>
        </authorList>
    </citation>
    <scope>NUCLEOTIDE SEQUENCE</scope>
</reference>
<feature type="transmembrane region" description="Helical" evidence="1">
    <location>
        <begin position="20"/>
        <end position="38"/>
    </location>
</feature>
<sequence length="72" mass="7174">VAGIKRTRGTVLRVAARPSAAVVVGLALFVPALAAALGDYRWESWVTDGLSLILGGTGAALLLVGLGGTLSS</sequence>
<evidence type="ECO:0000256" key="1">
    <source>
        <dbReference type="SAM" id="Phobius"/>
    </source>
</evidence>
<gene>
    <name evidence="2" type="ORF">METZ01_LOCUS6527</name>
</gene>
<organism evidence="2">
    <name type="scientific">marine metagenome</name>
    <dbReference type="NCBI Taxonomy" id="408172"/>
    <lineage>
        <taxon>unclassified sequences</taxon>
        <taxon>metagenomes</taxon>
        <taxon>ecological metagenomes</taxon>
    </lineage>
</organism>
<dbReference type="AlphaFoldDB" id="A0A381NJH6"/>